<feature type="transmembrane region" description="Helical" evidence="5">
    <location>
        <begin position="385"/>
        <end position="407"/>
    </location>
</feature>
<feature type="transmembrane region" description="Helical" evidence="5">
    <location>
        <begin position="243"/>
        <end position="264"/>
    </location>
</feature>
<evidence type="ECO:0008006" key="8">
    <source>
        <dbReference type="Google" id="ProtNLM"/>
    </source>
</evidence>
<evidence type="ECO:0000256" key="1">
    <source>
        <dbReference type="ARBA" id="ARBA00004141"/>
    </source>
</evidence>
<organism evidence="6 7">
    <name type="scientific">Longimonas halophila</name>
    <dbReference type="NCBI Taxonomy" id="1469170"/>
    <lineage>
        <taxon>Bacteria</taxon>
        <taxon>Pseudomonadati</taxon>
        <taxon>Rhodothermota</taxon>
        <taxon>Rhodothermia</taxon>
        <taxon>Rhodothermales</taxon>
        <taxon>Salisaetaceae</taxon>
        <taxon>Longimonas</taxon>
    </lineage>
</organism>
<dbReference type="GO" id="GO:0005886">
    <property type="term" value="C:plasma membrane"/>
    <property type="evidence" value="ECO:0007669"/>
    <property type="project" value="TreeGrafter"/>
</dbReference>
<feature type="transmembrane region" description="Helical" evidence="5">
    <location>
        <begin position="63"/>
        <end position="90"/>
    </location>
</feature>
<keyword evidence="3 5" id="KW-1133">Transmembrane helix</keyword>
<dbReference type="InterPro" id="IPR001898">
    <property type="entry name" value="SLC13A/DASS"/>
</dbReference>
<dbReference type="RefSeq" id="WP_098061766.1">
    <property type="nucleotide sequence ID" value="NZ_PDEP01000004.1"/>
</dbReference>
<evidence type="ECO:0000256" key="4">
    <source>
        <dbReference type="ARBA" id="ARBA00023136"/>
    </source>
</evidence>
<keyword evidence="4 5" id="KW-0472">Membrane</keyword>
<reference evidence="6 7" key="1">
    <citation type="submission" date="2017-10" db="EMBL/GenBank/DDBJ databases">
        <title>Draft genome of Longimonas halophila.</title>
        <authorList>
            <person name="Goh K.M."/>
            <person name="Shamsir M.S."/>
            <person name="Lim S.W."/>
        </authorList>
    </citation>
    <scope>NUCLEOTIDE SEQUENCE [LARGE SCALE GENOMIC DNA]</scope>
    <source>
        <strain evidence="6 7">KCTC 42399</strain>
    </source>
</reference>
<feature type="transmembrane region" description="Helical" evidence="5">
    <location>
        <begin position="419"/>
        <end position="441"/>
    </location>
</feature>
<keyword evidence="7" id="KW-1185">Reference proteome</keyword>
<proteinExistence type="predicted"/>
<dbReference type="NCBIfam" id="TIGR00785">
    <property type="entry name" value="dass"/>
    <property type="match status" value="1"/>
</dbReference>
<feature type="transmembrane region" description="Helical" evidence="5">
    <location>
        <begin position="135"/>
        <end position="160"/>
    </location>
</feature>
<feature type="transmembrane region" description="Helical" evidence="5">
    <location>
        <begin position="102"/>
        <end position="123"/>
    </location>
</feature>
<evidence type="ECO:0000256" key="2">
    <source>
        <dbReference type="ARBA" id="ARBA00022692"/>
    </source>
</evidence>
<feature type="transmembrane region" description="Helical" evidence="5">
    <location>
        <begin position="196"/>
        <end position="214"/>
    </location>
</feature>
<dbReference type="PANTHER" id="PTHR10283">
    <property type="entry name" value="SOLUTE CARRIER FAMILY 13 MEMBER"/>
    <property type="match status" value="1"/>
</dbReference>
<protein>
    <recommendedName>
        <fullName evidence="8">Anion transporter</fullName>
    </recommendedName>
</protein>
<feature type="transmembrane region" description="Helical" evidence="5">
    <location>
        <begin position="33"/>
        <end position="51"/>
    </location>
</feature>
<comment type="subcellular location">
    <subcellularLocation>
        <location evidence="1">Membrane</location>
        <topology evidence="1">Multi-pass membrane protein</topology>
    </subcellularLocation>
</comment>
<evidence type="ECO:0000256" key="3">
    <source>
        <dbReference type="ARBA" id="ARBA00022989"/>
    </source>
</evidence>
<evidence type="ECO:0000313" key="7">
    <source>
        <dbReference type="Proteomes" id="UP000221024"/>
    </source>
</evidence>
<feature type="transmembrane region" description="Helical" evidence="5">
    <location>
        <begin position="343"/>
        <end position="365"/>
    </location>
</feature>
<feature type="transmembrane region" description="Helical" evidence="5">
    <location>
        <begin position="312"/>
        <end position="331"/>
    </location>
</feature>
<accession>A0A2H3P6S6</accession>
<feature type="transmembrane region" description="Helical" evidence="5">
    <location>
        <begin position="285"/>
        <end position="306"/>
    </location>
</feature>
<name>A0A2H3P6S6_9BACT</name>
<dbReference type="Proteomes" id="UP000221024">
    <property type="component" value="Unassembled WGS sequence"/>
</dbReference>
<dbReference type="AlphaFoldDB" id="A0A2H3P6S6"/>
<comment type="caution">
    <text evidence="6">The sequence shown here is derived from an EMBL/GenBank/DDBJ whole genome shotgun (WGS) entry which is preliminary data.</text>
</comment>
<evidence type="ECO:0000256" key="5">
    <source>
        <dbReference type="SAM" id="Phobius"/>
    </source>
</evidence>
<feature type="transmembrane region" description="Helical" evidence="5">
    <location>
        <begin position="461"/>
        <end position="484"/>
    </location>
</feature>
<dbReference type="OrthoDB" id="9766267at2"/>
<gene>
    <name evidence="6" type="ORF">CRI93_06260</name>
</gene>
<dbReference type="GO" id="GO:0022857">
    <property type="term" value="F:transmembrane transporter activity"/>
    <property type="evidence" value="ECO:0007669"/>
    <property type="project" value="InterPro"/>
</dbReference>
<dbReference type="Pfam" id="PF00939">
    <property type="entry name" value="Na_sulph_symp"/>
    <property type="match status" value="1"/>
</dbReference>
<evidence type="ECO:0000313" key="6">
    <source>
        <dbReference type="EMBL" id="PEN08042.1"/>
    </source>
</evidence>
<keyword evidence="2 5" id="KW-0812">Transmembrane</keyword>
<feature type="transmembrane region" description="Helical" evidence="5">
    <location>
        <begin position="166"/>
        <end position="184"/>
    </location>
</feature>
<sequence>MLSFLEQVATQARTRGARLWSVLVNDPEVARKLIGLVVSLGVWAGLMLMPTPEALGSDGQRAVALLASVCIMFATEAVPLPAIGLLIPVYQVVIGGLPTEMVTGWMMSNALLFLMGTLMLVAALSSRGLDKIIALYILTSVGTSVYAVVFGIIAVSALLAGFMSDAAAALMLAPVLGMISIVRDAHDRPITNLTKLLIFAVGFGAIVGSPYTPAGGARNVIMMDYMQQLADVDIGFARWTLYMLPYTLSMVGVLTVLLPMIFPPEITDLRTAVESLRMEVKERPFGLDQMIVLAVFAITIVLWLAVGDLYGIGVIAVGAAAMLLALGVVEWRNYQRDVDWGVLMIYIGAISLGGYAAETGAATWIADTFLALIQSVGLGEGNPLVLVVSVLVTGLTSAMSAGATASVMGPIVLEIGTQAAVPAIVIGLATALAASFGFMLIVSTPGNAIIYASGYLSASDFLRAGIWAMCAAFGVFLVMLLLYWPLLL</sequence>
<dbReference type="EMBL" id="PDEP01000004">
    <property type="protein sequence ID" value="PEN08042.1"/>
    <property type="molecule type" value="Genomic_DNA"/>
</dbReference>